<feature type="domain" description="AIG1-type G" evidence="15">
    <location>
        <begin position="349"/>
        <end position="557"/>
    </location>
</feature>
<dbReference type="EMBL" id="JAAGNN010000021">
    <property type="protein sequence ID" value="KAF4075447.1"/>
    <property type="molecule type" value="Genomic_DNA"/>
</dbReference>
<name>A0A7J6A0G0_AMEME</name>
<evidence type="ECO:0000256" key="12">
    <source>
        <dbReference type="RuleBase" id="RU004973"/>
    </source>
</evidence>
<evidence type="ECO:0000313" key="17">
    <source>
        <dbReference type="Proteomes" id="UP000593565"/>
    </source>
</evidence>
<dbReference type="SMART" id="SM01224">
    <property type="entry name" value="G_gamma"/>
    <property type="match status" value="1"/>
</dbReference>
<evidence type="ECO:0000256" key="4">
    <source>
        <dbReference type="ARBA" id="ARBA00022475"/>
    </source>
</evidence>
<dbReference type="PRINTS" id="PR00321">
    <property type="entry name" value="GPROTEING"/>
</dbReference>
<dbReference type="InterPro" id="IPR036284">
    <property type="entry name" value="GGL_sf"/>
</dbReference>
<dbReference type="FunFam" id="3.40.50.300:FF:000366">
    <property type="entry name" value="GTPase, IMAP family member 2"/>
    <property type="match status" value="1"/>
</dbReference>
<evidence type="ECO:0000256" key="11">
    <source>
        <dbReference type="ARBA" id="ARBA00023289"/>
    </source>
</evidence>
<sequence length="581" mass="65848">MDVSDTVSDTDSDTNSNFFAHNTTRINPPRLAKRQGPNSQSGKVQSYINMQTTDYDSSYPRPNFNEDERNDFNSSRQSTNNQSVEGQCDVEKRTTEDESLNSGPDFQGDEQKDSSSLRVVDVSDTVSDTNSDTNSNFFAQNTTRTNPPRLAKRQGPNSQSGKEQSYINMQTTDYESSGPWPNFNEDEHDDSNSSRQAQKQSERQKRKKMHDKLKEMEEEKKKLETSLEEEKKMKSELEEKSRKLETSLEAEKKKKNQIEESNQKLERSLKVEKKRKNEMEEKNKKFERLLEEEKKMKNEMEEKNKQLESLLQEAEQKNIHYFNLIISVLVLVPLCIGLRLAFKGHEMNHIELRLMLVGKTGAGKSASGNTILGEEAFRVEASPASVTATCMKRNKVLDGRNITIIDTPGVMDTWLISNQTAQNAHECISMYSPEPHMFLLVIRLGRFTVEESNSVKWIQENFGEEALKFTMILFTGGDLLEGKTVEKFISRILIRLPGNPGQKAGGWSVMSNNNATSTSLAVAHKVVKQLRLEASVRRIQVSQAATDLKNFCLQNAHKDPLLMGVPSGDNPFRPPKSCGLL</sequence>
<evidence type="ECO:0000256" key="13">
    <source>
        <dbReference type="SAM" id="MobiDB-lite"/>
    </source>
</evidence>
<comment type="caution">
    <text evidence="16">The sequence shown here is derived from an EMBL/GenBank/DDBJ whole genome shotgun (WGS) entry which is preliminary data.</text>
</comment>
<comment type="function">
    <text evidence="12">Guanine nucleotide-binding proteins (G proteins) are involved as a modulator or transducer in various transmembrane signaling systems. The beta and gamma chains are required for the GTPase activity, for replacement of GDP by GTP, and for G protein-effector interaction.</text>
</comment>
<feature type="compositionally biased region" description="Low complexity" evidence="13">
    <location>
        <begin position="116"/>
        <end position="136"/>
    </location>
</feature>
<evidence type="ECO:0000313" key="16">
    <source>
        <dbReference type="EMBL" id="KAF4075447.1"/>
    </source>
</evidence>
<dbReference type="InterPro" id="IPR015898">
    <property type="entry name" value="G-protein_gamma-like_dom"/>
</dbReference>
<protein>
    <recommendedName>
        <fullName evidence="12">Guanine nucleotide-binding protein subunit gamma</fullName>
    </recommendedName>
</protein>
<feature type="domain" description="G protein gamma" evidence="14">
    <location>
        <begin position="516"/>
        <end position="581"/>
    </location>
</feature>
<dbReference type="CDD" id="cd00068">
    <property type="entry name" value="GGL"/>
    <property type="match status" value="1"/>
</dbReference>
<organism evidence="16 17">
    <name type="scientific">Ameiurus melas</name>
    <name type="common">Black bullhead</name>
    <name type="synonym">Silurus melas</name>
    <dbReference type="NCBI Taxonomy" id="219545"/>
    <lineage>
        <taxon>Eukaryota</taxon>
        <taxon>Metazoa</taxon>
        <taxon>Chordata</taxon>
        <taxon>Craniata</taxon>
        <taxon>Vertebrata</taxon>
        <taxon>Euteleostomi</taxon>
        <taxon>Actinopterygii</taxon>
        <taxon>Neopterygii</taxon>
        <taxon>Teleostei</taxon>
        <taxon>Ostariophysi</taxon>
        <taxon>Siluriformes</taxon>
        <taxon>Ictaluridae</taxon>
        <taxon>Ameiurus</taxon>
    </lineage>
</organism>
<feature type="region of interest" description="Disordered" evidence="13">
    <location>
        <begin position="1"/>
        <end position="280"/>
    </location>
</feature>
<keyword evidence="4 12" id="KW-1003">Cell membrane</keyword>
<dbReference type="PANTHER" id="PTHR10903:SF170">
    <property type="entry name" value="GTPASE IMAP FAMILY MEMBER 7"/>
    <property type="match status" value="1"/>
</dbReference>
<dbReference type="Pfam" id="PF04548">
    <property type="entry name" value="AIG1"/>
    <property type="match status" value="1"/>
</dbReference>
<feature type="compositionally biased region" description="Polar residues" evidence="13">
    <location>
        <begin position="72"/>
        <end position="85"/>
    </location>
</feature>
<dbReference type="AlphaFoldDB" id="A0A7J6A0G0"/>
<dbReference type="GO" id="GO:0031681">
    <property type="term" value="F:G-protein beta-subunit binding"/>
    <property type="evidence" value="ECO:0007669"/>
    <property type="project" value="InterPro"/>
</dbReference>
<evidence type="ECO:0000256" key="8">
    <source>
        <dbReference type="ARBA" id="ARBA00023136"/>
    </source>
</evidence>
<comment type="subcellular location">
    <subcellularLocation>
        <location evidence="1 12">Cell membrane</location>
        <topology evidence="1 12">Lipid-anchor</topology>
        <orientation evidence="1 12">Cytoplasmic side</orientation>
    </subcellularLocation>
</comment>
<dbReference type="InterPro" id="IPR045058">
    <property type="entry name" value="GIMA/IAN/Toc"/>
</dbReference>
<dbReference type="GO" id="GO:0005525">
    <property type="term" value="F:GTP binding"/>
    <property type="evidence" value="ECO:0007669"/>
    <property type="project" value="UniProtKB-KW"/>
</dbReference>
<keyword evidence="10 12" id="KW-0449">Lipoprotein</keyword>
<dbReference type="InterPro" id="IPR001770">
    <property type="entry name" value="G-protein_gamma"/>
</dbReference>
<dbReference type="SMART" id="SM00224">
    <property type="entry name" value="GGL"/>
    <property type="match status" value="1"/>
</dbReference>
<evidence type="ECO:0000256" key="6">
    <source>
        <dbReference type="ARBA" id="ARBA00022741"/>
    </source>
</evidence>
<feature type="compositionally biased region" description="Basic and acidic residues" evidence="13">
    <location>
        <begin position="212"/>
        <end position="280"/>
    </location>
</feature>
<evidence type="ECO:0000256" key="5">
    <source>
        <dbReference type="ARBA" id="ARBA00022481"/>
    </source>
</evidence>
<dbReference type="FunFam" id="4.10.260.10:FF:000001">
    <property type="entry name" value="Guanine nucleotide-binding protein subunit gamma"/>
    <property type="match status" value="1"/>
</dbReference>
<dbReference type="Proteomes" id="UP000593565">
    <property type="component" value="Unassembled WGS sequence"/>
</dbReference>
<reference evidence="16 17" key="1">
    <citation type="submission" date="2020-02" db="EMBL/GenBank/DDBJ databases">
        <title>A chromosome-scale genome assembly of the black bullhead catfish (Ameiurus melas).</title>
        <authorList>
            <person name="Wen M."/>
            <person name="Zham M."/>
            <person name="Cabau C."/>
            <person name="Klopp C."/>
            <person name="Donnadieu C."/>
            <person name="Roques C."/>
            <person name="Bouchez O."/>
            <person name="Lampietro C."/>
            <person name="Jouanno E."/>
            <person name="Herpin A."/>
            <person name="Louis A."/>
            <person name="Berthelot C."/>
            <person name="Parey E."/>
            <person name="Roest-Crollius H."/>
            <person name="Braasch I."/>
            <person name="Postlethwait J."/>
            <person name="Robinson-Rechavi M."/>
            <person name="Echchiki A."/>
            <person name="Begum T."/>
            <person name="Montfort J."/>
            <person name="Schartl M."/>
            <person name="Bobe J."/>
            <person name="Guiguen Y."/>
        </authorList>
    </citation>
    <scope>NUCLEOTIDE SEQUENCE [LARGE SCALE GENOMIC DNA]</scope>
    <source>
        <strain evidence="16">M_S1</strain>
        <tissue evidence="16">Blood</tissue>
    </source>
</reference>
<dbReference type="InterPro" id="IPR006703">
    <property type="entry name" value="G_AIG1"/>
</dbReference>
<dbReference type="GO" id="GO:0005834">
    <property type="term" value="C:heterotrimeric G-protein complex"/>
    <property type="evidence" value="ECO:0007669"/>
    <property type="project" value="InterPro"/>
</dbReference>
<feature type="compositionally biased region" description="Low complexity" evidence="13">
    <location>
        <begin position="1"/>
        <end position="17"/>
    </location>
</feature>
<comment type="subunit">
    <text evidence="12">G proteins are composed of 3 units; alpha, beta and gamma.</text>
</comment>
<evidence type="ECO:0000259" key="14">
    <source>
        <dbReference type="PROSITE" id="PS50058"/>
    </source>
</evidence>
<feature type="compositionally biased region" description="Polar residues" evidence="13">
    <location>
        <begin position="155"/>
        <end position="175"/>
    </location>
</feature>
<keyword evidence="7" id="KW-0342">GTP-binding</keyword>
<dbReference type="Gene3D" id="4.10.260.10">
    <property type="entry name" value="Transducin (heterotrimeric G protein), gamma chain"/>
    <property type="match status" value="1"/>
</dbReference>
<evidence type="ECO:0000256" key="9">
    <source>
        <dbReference type="ARBA" id="ARBA00023224"/>
    </source>
</evidence>
<dbReference type="PROSITE" id="PS50058">
    <property type="entry name" value="G_PROTEIN_GAMMA"/>
    <property type="match status" value="1"/>
</dbReference>
<dbReference type="PROSITE" id="PS51720">
    <property type="entry name" value="G_AIG1"/>
    <property type="match status" value="1"/>
</dbReference>
<evidence type="ECO:0000256" key="3">
    <source>
        <dbReference type="ARBA" id="ARBA00008535"/>
    </source>
</evidence>
<gene>
    <name evidence="16" type="ORF">AMELA_G00234530</name>
</gene>
<feature type="compositionally biased region" description="Polar residues" evidence="13">
    <location>
        <begin position="36"/>
        <end position="56"/>
    </location>
</feature>
<dbReference type="Pfam" id="PF00631">
    <property type="entry name" value="G-gamma"/>
    <property type="match status" value="1"/>
</dbReference>
<evidence type="ECO:0000256" key="2">
    <source>
        <dbReference type="ARBA" id="ARBA00007431"/>
    </source>
</evidence>
<accession>A0A7J6A0G0</accession>
<dbReference type="PANTHER" id="PTHR10903">
    <property type="entry name" value="GTPASE, IMAP FAMILY MEMBER-RELATED"/>
    <property type="match status" value="1"/>
</dbReference>
<dbReference type="Gene3D" id="3.40.50.300">
    <property type="entry name" value="P-loop containing nucleotide triphosphate hydrolases"/>
    <property type="match status" value="1"/>
</dbReference>
<keyword evidence="8 12" id="KW-0472">Membrane</keyword>
<proteinExistence type="inferred from homology"/>
<feature type="compositionally biased region" description="Polar residues" evidence="13">
    <location>
        <begin position="137"/>
        <end position="146"/>
    </location>
</feature>
<comment type="similarity">
    <text evidence="3">Belongs to the TRAFAC class TrmE-Era-EngA-EngB-Septin-like GTPase superfamily. AIG1/Toc34/Toc159-like paraseptin GTPase family. IAN subfamily.</text>
</comment>
<evidence type="ECO:0000256" key="1">
    <source>
        <dbReference type="ARBA" id="ARBA00004342"/>
    </source>
</evidence>
<keyword evidence="17" id="KW-1185">Reference proteome</keyword>
<keyword evidence="11" id="KW-0636">Prenylation</keyword>
<keyword evidence="6" id="KW-0547">Nucleotide-binding</keyword>
<evidence type="ECO:0000256" key="10">
    <source>
        <dbReference type="ARBA" id="ARBA00023288"/>
    </source>
</evidence>
<keyword evidence="5" id="KW-0488">Methylation</keyword>
<dbReference type="SUPFAM" id="SSF48670">
    <property type="entry name" value="Transducin (heterotrimeric G protein), gamma chain"/>
    <property type="match status" value="1"/>
</dbReference>
<dbReference type="GO" id="GO:0007186">
    <property type="term" value="P:G protein-coupled receptor signaling pathway"/>
    <property type="evidence" value="ECO:0007669"/>
    <property type="project" value="InterPro"/>
</dbReference>
<dbReference type="SUPFAM" id="SSF52540">
    <property type="entry name" value="P-loop containing nucleoside triphosphate hydrolases"/>
    <property type="match status" value="1"/>
</dbReference>
<evidence type="ECO:0000256" key="7">
    <source>
        <dbReference type="ARBA" id="ARBA00023134"/>
    </source>
</evidence>
<dbReference type="InterPro" id="IPR027417">
    <property type="entry name" value="P-loop_NTPase"/>
</dbReference>
<comment type="similarity">
    <text evidence="2 12">Belongs to the G protein gamma family.</text>
</comment>
<keyword evidence="9 12" id="KW-0807">Transducer</keyword>
<evidence type="ECO:0000259" key="15">
    <source>
        <dbReference type="PROSITE" id="PS51720"/>
    </source>
</evidence>